<sequence>MDLIFFDLDGTLLNKSSEISDYTRETLALLSERDIAYTVATGRTMHSAQHVIGQQPFVLPHIYNNGVAIWDPTGNALTLENLLNDNEAATIIECATRNGITPFINTVDVNTQHHDHIIFHHAPQHEIEKNLINKYFSKTKAALLPFDHMPAQAHITNISMIGDGDVIRGMWNELNANEGLIAYSGPAIEGDGYRWMDVHHELASKGSAVEILKQQLGATNVICFGDSDNDMSMFSIADEAYAPSNAKAPIKEAASSIIGHHHEDGVARFLRERFSL</sequence>
<evidence type="ECO:0000313" key="1">
    <source>
        <dbReference type="EMBL" id="NDW15743.1"/>
    </source>
</evidence>
<dbReference type="PANTHER" id="PTHR10000:SF8">
    <property type="entry name" value="HAD SUPERFAMILY HYDROLASE-LIKE, TYPE 3"/>
    <property type="match status" value="1"/>
</dbReference>
<accession>A0A6N9TEM2</accession>
<name>A0A6N9TEM2_9ALTE</name>
<dbReference type="Gene3D" id="3.40.50.1000">
    <property type="entry name" value="HAD superfamily/HAD-like"/>
    <property type="match status" value="1"/>
</dbReference>
<proteinExistence type="predicted"/>
<dbReference type="Pfam" id="PF08282">
    <property type="entry name" value="Hydrolase_3"/>
    <property type="match status" value="1"/>
</dbReference>
<dbReference type="RefSeq" id="WP_163106451.1">
    <property type="nucleotide sequence ID" value="NZ_JAAAWO010000005.1"/>
</dbReference>
<reference evidence="1 2" key="1">
    <citation type="submission" date="2020-01" db="EMBL/GenBank/DDBJ databases">
        <title>Genomes of bacteria type strains.</title>
        <authorList>
            <person name="Chen J."/>
            <person name="Zhu S."/>
            <person name="Yang J."/>
        </authorList>
    </citation>
    <scope>NUCLEOTIDE SEQUENCE [LARGE SCALE GENOMIC DNA]</scope>
    <source>
        <strain evidence="1 2">LMG 24078</strain>
    </source>
</reference>
<evidence type="ECO:0000313" key="2">
    <source>
        <dbReference type="Proteomes" id="UP000471381"/>
    </source>
</evidence>
<dbReference type="InterPro" id="IPR036412">
    <property type="entry name" value="HAD-like_sf"/>
</dbReference>
<dbReference type="NCBIfam" id="TIGR01484">
    <property type="entry name" value="HAD-SF-IIB"/>
    <property type="match status" value="1"/>
</dbReference>
<dbReference type="InterPro" id="IPR006379">
    <property type="entry name" value="HAD-SF_hydro_IIB"/>
</dbReference>
<dbReference type="Proteomes" id="UP000471381">
    <property type="component" value="Unassembled WGS sequence"/>
</dbReference>
<dbReference type="InterPro" id="IPR023214">
    <property type="entry name" value="HAD_sf"/>
</dbReference>
<dbReference type="PROSITE" id="PS01228">
    <property type="entry name" value="COF_1"/>
    <property type="match status" value="1"/>
</dbReference>
<dbReference type="GO" id="GO:0000287">
    <property type="term" value="F:magnesium ion binding"/>
    <property type="evidence" value="ECO:0007669"/>
    <property type="project" value="UniProtKB-ARBA"/>
</dbReference>
<organism evidence="1 2">
    <name type="scientific">Alteromonas genovensis</name>
    <dbReference type="NCBI Taxonomy" id="471225"/>
    <lineage>
        <taxon>Bacteria</taxon>
        <taxon>Pseudomonadati</taxon>
        <taxon>Pseudomonadota</taxon>
        <taxon>Gammaproteobacteria</taxon>
        <taxon>Alteromonadales</taxon>
        <taxon>Alteromonadaceae</taxon>
        <taxon>Alteromonas/Salinimonas group</taxon>
        <taxon>Alteromonas</taxon>
    </lineage>
</organism>
<dbReference type="EMBL" id="JAAAWO010000005">
    <property type="protein sequence ID" value="NDW15743.1"/>
    <property type="molecule type" value="Genomic_DNA"/>
</dbReference>
<dbReference type="SUPFAM" id="SSF56784">
    <property type="entry name" value="HAD-like"/>
    <property type="match status" value="1"/>
</dbReference>
<dbReference type="AlphaFoldDB" id="A0A6N9TEM2"/>
<comment type="caution">
    <text evidence="1">The sequence shown here is derived from an EMBL/GenBank/DDBJ whole genome shotgun (WGS) entry which is preliminary data.</text>
</comment>
<dbReference type="PANTHER" id="PTHR10000">
    <property type="entry name" value="PHOSPHOSERINE PHOSPHATASE"/>
    <property type="match status" value="1"/>
</dbReference>
<protein>
    <submittedName>
        <fullName evidence="1">HAD-IIB family hydrolase</fullName>
    </submittedName>
</protein>
<gene>
    <name evidence="1" type="ORF">GTQ48_09455</name>
</gene>
<dbReference type="GO" id="GO:0016791">
    <property type="term" value="F:phosphatase activity"/>
    <property type="evidence" value="ECO:0007669"/>
    <property type="project" value="TreeGrafter"/>
</dbReference>
<keyword evidence="2" id="KW-1185">Reference proteome</keyword>
<dbReference type="Gene3D" id="3.30.1240.10">
    <property type="match status" value="1"/>
</dbReference>
<dbReference type="GO" id="GO:0005829">
    <property type="term" value="C:cytosol"/>
    <property type="evidence" value="ECO:0007669"/>
    <property type="project" value="TreeGrafter"/>
</dbReference>
<keyword evidence="1" id="KW-0378">Hydrolase</keyword>